<evidence type="ECO:0000256" key="1">
    <source>
        <dbReference type="SAM" id="MobiDB-lite"/>
    </source>
</evidence>
<comment type="caution">
    <text evidence="3">The sequence shown here is derived from an EMBL/GenBank/DDBJ whole genome shotgun (WGS) entry which is preliminary data.</text>
</comment>
<sequence>MTLLKLLLYIFIGWILYKLVFDFIIPVYNSTKHVRRQMRDMQQHLRDQYQQQQQQNQPPPPPQKEPAKQRDKGDYLDFEEIK</sequence>
<reference evidence="3 4" key="1">
    <citation type="submission" date="2019-07" db="EMBL/GenBank/DDBJ databases">
        <title>Whole genome shotgun sequence of Chitinophaga cymbidii NBRC 109752.</title>
        <authorList>
            <person name="Hosoyama A."/>
            <person name="Uohara A."/>
            <person name="Ohji S."/>
            <person name="Ichikawa N."/>
        </authorList>
    </citation>
    <scope>NUCLEOTIDE SEQUENCE [LARGE SCALE GENOMIC DNA]</scope>
    <source>
        <strain evidence="3 4">NBRC 109752</strain>
    </source>
</reference>
<evidence type="ECO:0000313" key="4">
    <source>
        <dbReference type="Proteomes" id="UP000321436"/>
    </source>
</evidence>
<dbReference type="OrthoDB" id="680848at2"/>
<keyword evidence="2" id="KW-1133">Transmembrane helix</keyword>
<keyword evidence="2" id="KW-0472">Membrane</keyword>
<feature type="transmembrane region" description="Helical" evidence="2">
    <location>
        <begin position="6"/>
        <end position="29"/>
    </location>
</feature>
<dbReference type="Proteomes" id="UP000321436">
    <property type="component" value="Unassembled WGS sequence"/>
</dbReference>
<gene>
    <name evidence="3" type="ORF">CCY01nite_12780</name>
</gene>
<feature type="region of interest" description="Disordered" evidence="1">
    <location>
        <begin position="39"/>
        <end position="82"/>
    </location>
</feature>
<organism evidence="3 4">
    <name type="scientific">Chitinophaga cymbidii</name>
    <dbReference type="NCBI Taxonomy" id="1096750"/>
    <lineage>
        <taxon>Bacteria</taxon>
        <taxon>Pseudomonadati</taxon>
        <taxon>Bacteroidota</taxon>
        <taxon>Chitinophagia</taxon>
        <taxon>Chitinophagales</taxon>
        <taxon>Chitinophagaceae</taxon>
        <taxon>Chitinophaga</taxon>
    </lineage>
</organism>
<feature type="compositionally biased region" description="Basic and acidic residues" evidence="1">
    <location>
        <begin position="65"/>
        <end position="82"/>
    </location>
</feature>
<protein>
    <recommendedName>
        <fullName evidence="5">DUF4834 domain-containing protein</fullName>
    </recommendedName>
</protein>
<proteinExistence type="predicted"/>
<name>A0A512RH51_9BACT</name>
<keyword evidence="2" id="KW-0812">Transmembrane</keyword>
<dbReference type="RefSeq" id="WP_146858921.1">
    <property type="nucleotide sequence ID" value="NZ_BKAU01000001.1"/>
</dbReference>
<evidence type="ECO:0000256" key="2">
    <source>
        <dbReference type="SAM" id="Phobius"/>
    </source>
</evidence>
<keyword evidence="4" id="KW-1185">Reference proteome</keyword>
<dbReference type="AlphaFoldDB" id="A0A512RH51"/>
<dbReference type="EMBL" id="BKAU01000001">
    <property type="protein sequence ID" value="GEP95018.1"/>
    <property type="molecule type" value="Genomic_DNA"/>
</dbReference>
<evidence type="ECO:0000313" key="3">
    <source>
        <dbReference type="EMBL" id="GEP95018.1"/>
    </source>
</evidence>
<evidence type="ECO:0008006" key="5">
    <source>
        <dbReference type="Google" id="ProtNLM"/>
    </source>
</evidence>
<accession>A0A512RH51</accession>